<keyword evidence="3" id="KW-1185">Reference proteome</keyword>
<evidence type="ECO:0000313" key="2">
    <source>
        <dbReference type="EMBL" id="WUR14714.1"/>
    </source>
</evidence>
<organism evidence="2 3">
    <name type="scientific">[Empedobacter] haloabium</name>
    <dbReference type="NCBI Taxonomy" id="592317"/>
    <lineage>
        <taxon>Bacteria</taxon>
        <taxon>Pseudomonadati</taxon>
        <taxon>Pseudomonadota</taxon>
        <taxon>Betaproteobacteria</taxon>
        <taxon>Burkholderiales</taxon>
        <taxon>Oxalobacteraceae</taxon>
        <taxon>Telluria group</taxon>
        <taxon>Telluria group incertae sedis</taxon>
    </lineage>
</organism>
<dbReference type="Proteomes" id="UP000321323">
    <property type="component" value="Chromosome"/>
</dbReference>
<keyword evidence="1" id="KW-0732">Signal</keyword>
<evidence type="ECO:0000256" key="1">
    <source>
        <dbReference type="SAM" id="SignalP"/>
    </source>
</evidence>
<protein>
    <submittedName>
        <fullName evidence="2">Uncharacterized protein</fullName>
    </submittedName>
</protein>
<proteinExistence type="predicted"/>
<evidence type="ECO:0000313" key="3">
    <source>
        <dbReference type="Proteomes" id="UP000321323"/>
    </source>
</evidence>
<gene>
    <name evidence="2" type="ORF">E7V67_006285</name>
</gene>
<name>A0ABZ1UR01_9BURK</name>
<feature type="chain" id="PRO_5046999799" evidence="1">
    <location>
        <begin position="20"/>
        <end position="148"/>
    </location>
</feature>
<reference evidence="2 3" key="1">
    <citation type="journal article" date="2019" name="Int. J. Syst. Evol. Microbiol.">
        <title>The Draft Whole-Genome Sequence of the Antibiotic Producer Empedobacter haloabium ATCC 31962 Provides Indications for Its Taxonomic Reclassification.</title>
        <authorList>
            <person name="Miess H."/>
            <person name="Arlt P."/>
            <person name="Apel A.K."/>
            <person name="Weber T."/>
            <person name="Nieselt K."/>
            <person name="Hanssen F."/>
            <person name="Czemmel S."/>
            <person name="Nahnsen S."/>
            <person name="Gross H."/>
        </authorList>
    </citation>
    <scope>NUCLEOTIDE SEQUENCE [LARGE SCALE GENOMIC DNA]</scope>
    <source>
        <strain evidence="2 3">ATCC 31962</strain>
    </source>
</reference>
<feature type="signal peptide" evidence="1">
    <location>
        <begin position="1"/>
        <end position="19"/>
    </location>
</feature>
<sequence>MNLLPAGLAFAILSGFSVAAPAAALSQATYLACMGAQPWWEGSWGTAARGVSNDQAKTTIKLSADKTTATVVLPSLGEQVFEIKADEESYHGGKEMSQRALDGVISSAYISINRITGSTRIGFKVTNSPADGGRWAFSGSCEPASAKF</sequence>
<dbReference type="EMBL" id="CP136508">
    <property type="protein sequence ID" value="WUR14714.1"/>
    <property type="molecule type" value="Genomic_DNA"/>
</dbReference>
<accession>A0ABZ1UR01</accession>